<dbReference type="GO" id="GO:0005829">
    <property type="term" value="C:cytosol"/>
    <property type="evidence" value="ECO:0007669"/>
    <property type="project" value="TreeGrafter"/>
</dbReference>
<dbReference type="InterPro" id="IPR029056">
    <property type="entry name" value="Ribokinase-like"/>
</dbReference>
<proteinExistence type="predicted"/>
<dbReference type="InterPro" id="IPR004399">
    <property type="entry name" value="HMP/HMP-P_kinase_dom"/>
</dbReference>
<dbReference type="Pfam" id="PF08543">
    <property type="entry name" value="Phos_pyr_kin"/>
    <property type="match status" value="1"/>
</dbReference>
<protein>
    <recommendedName>
        <fullName evidence="2">hydroxymethylpyrimidine kinase</fullName>
        <ecNumber evidence="2">2.7.1.49</ecNumber>
    </recommendedName>
</protein>
<dbReference type="EMBL" id="CP027665">
    <property type="protein sequence ID" value="AVO38713.1"/>
    <property type="molecule type" value="Genomic_DNA"/>
</dbReference>
<gene>
    <name evidence="4" type="ORF">C6Y53_14095</name>
</gene>
<dbReference type="AlphaFoldDB" id="A0A2S0MSQ1"/>
<dbReference type="GO" id="GO:0009229">
    <property type="term" value="P:thiamine diphosphate biosynthetic process"/>
    <property type="evidence" value="ECO:0007669"/>
    <property type="project" value="UniProtKB-UniPathway"/>
</dbReference>
<evidence type="ECO:0000313" key="4">
    <source>
        <dbReference type="EMBL" id="AVO38713.1"/>
    </source>
</evidence>
<accession>A0A2S0MSQ1</accession>
<dbReference type="Gene3D" id="3.40.1190.20">
    <property type="match status" value="1"/>
</dbReference>
<comment type="pathway">
    <text evidence="1">Cofactor biosynthesis; thiamine diphosphate biosynthesis.</text>
</comment>
<feature type="domain" description="Pyridoxamine kinase/Phosphomethylpyrimidine kinase" evidence="3">
    <location>
        <begin position="12"/>
        <end position="236"/>
    </location>
</feature>
<evidence type="ECO:0000313" key="5">
    <source>
        <dbReference type="Proteomes" id="UP000237655"/>
    </source>
</evidence>
<dbReference type="PANTHER" id="PTHR20858:SF17">
    <property type="entry name" value="HYDROXYMETHYLPYRIMIDINE_PHOSPHOMETHYLPYRIMIDINE KINASE THI20-RELATED"/>
    <property type="match status" value="1"/>
</dbReference>
<dbReference type="InterPro" id="IPR013749">
    <property type="entry name" value="PM/HMP-P_kinase-1"/>
</dbReference>
<dbReference type="CDD" id="cd01169">
    <property type="entry name" value="HMPP_kinase"/>
    <property type="match status" value="1"/>
</dbReference>
<dbReference type="PANTHER" id="PTHR20858">
    <property type="entry name" value="PHOSPHOMETHYLPYRIMIDINE KINASE"/>
    <property type="match status" value="1"/>
</dbReference>
<dbReference type="GO" id="GO:0008902">
    <property type="term" value="F:hydroxymethylpyrimidine kinase activity"/>
    <property type="evidence" value="ECO:0007669"/>
    <property type="project" value="UniProtKB-EC"/>
</dbReference>
<keyword evidence="4" id="KW-0808">Transferase</keyword>
<name>A0A2S0MSQ1_9RHOB</name>
<reference evidence="5" key="1">
    <citation type="submission" date="2018-03" db="EMBL/GenBank/DDBJ databases">
        <title>Genomic analysis of the strain SH-1 isolated from shrimp intestine.</title>
        <authorList>
            <person name="Kim Y.-S."/>
            <person name="Kim S.-E."/>
            <person name="Kim K.-H."/>
        </authorList>
    </citation>
    <scope>NUCLEOTIDE SEQUENCE [LARGE SCALE GENOMIC DNA]</scope>
    <source>
        <strain evidence="5">SH-1</strain>
    </source>
</reference>
<evidence type="ECO:0000259" key="3">
    <source>
        <dbReference type="Pfam" id="PF08543"/>
    </source>
</evidence>
<organism evidence="4 5">
    <name type="scientific">Pukyongiella litopenaei</name>
    <dbReference type="NCBI Taxonomy" id="2605946"/>
    <lineage>
        <taxon>Bacteria</taxon>
        <taxon>Pseudomonadati</taxon>
        <taxon>Pseudomonadota</taxon>
        <taxon>Alphaproteobacteria</taxon>
        <taxon>Rhodobacterales</taxon>
        <taxon>Paracoccaceae</taxon>
        <taxon>Pukyongiella</taxon>
    </lineage>
</organism>
<dbReference type="EC" id="2.7.1.49" evidence="2"/>
<keyword evidence="4" id="KW-0418">Kinase</keyword>
<evidence type="ECO:0000256" key="2">
    <source>
        <dbReference type="ARBA" id="ARBA00012135"/>
    </source>
</evidence>
<sequence>MSGAVLFIGGMDSSGGAGLLRDCAAAAEVAAEARVAVTAVTAQDDRAVTAIHPVPPEMVTAQITAADDVAAIKIGMLCSARIVDAVAAALPRAPRVLDPVLKSSSGRDLLDAEGVDLLVERLLPATDLLTPNLPELAVLARHLGVGAADETACIEALFARGCGAVLVKGGHAAPSPVSEDRLYVPGAPPARFTRPRIGVAVRGTGCFLASAIAAHLARGCDLYGATDAAKALLHARFLRVAAGAASRDHQALPVQSH</sequence>
<dbReference type="SUPFAM" id="SSF53613">
    <property type="entry name" value="Ribokinase-like"/>
    <property type="match status" value="1"/>
</dbReference>
<dbReference type="UniPathway" id="UPA00060">
    <property type="reaction ID" value="UER00138"/>
</dbReference>
<dbReference type="Proteomes" id="UP000237655">
    <property type="component" value="Chromosome"/>
</dbReference>
<keyword evidence="5" id="KW-1185">Reference proteome</keyword>
<dbReference type="KEGG" id="thas:C6Y53_14095"/>
<dbReference type="GO" id="GO:0008972">
    <property type="term" value="F:phosphomethylpyrimidine kinase activity"/>
    <property type="evidence" value="ECO:0007669"/>
    <property type="project" value="InterPro"/>
</dbReference>
<dbReference type="RefSeq" id="WP_106473024.1">
    <property type="nucleotide sequence ID" value="NZ_CP027665.1"/>
</dbReference>
<dbReference type="GO" id="GO:0009228">
    <property type="term" value="P:thiamine biosynthetic process"/>
    <property type="evidence" value="ECO:0007669"/>
    <property type="project" value="InterPro"/>
</dbReference>
<evidence type="ECO:0000256" key="1">
    <source>
        <dbReference type="ARBA" id="ARBA00004948"/>
    </source>
</evidence>